<evidence type="ECO:0000313" key="8">
    <source>
        <dbReference type="EMBL" id="PIW66604.1"/>
    </source>
</evidence>
<keyword evidence="1" id="KW-0004">4Fe-4S</keyword>
<dbReference type="InterPro" id="IPR058240">
    <property type="entry name" value="rSAM_sf"/>
</dbReference>
<dbReference type="Pfam" id="PF04055">
    <property type="entry name" value="Radical_SAM"/>
    <property type="match status" value="1"/>
</dbReference>
<feature type="domain" description="Radical SAM core" evidence="7">
    <location>
        <begin position="68"/>
        <end position="295"/>
    </location>
</feature>
<dbReference type="SFLD" id="SFLDG01101">
    <property type="entry name" value="Uncharacterised_Radical_SAM_Su"/>
    <property type="match status" value="1"/>
</dbReference>
<protein>
    <submittedName>
        <fullName evidence="8">AmmeMemoRadiSam system radical SAM enzyme</fullName>
    </submittedName>
</protein>
<dbReference type="InterPro" id="IPR027596">
    <property type="entry name" value="AmmeMemoSam_rS"/>
</dbReference>
<dbReference type="EMBL" id="PFGP01000052">
    <property type="protein sequence ID" value="PIW66604.1"/>
    <property type="molecule type" value="Genomic_DNA"/>
</dbReference>
<dbReference type="PROSITE" id="PS51918">
    <property type="entry name" value="RADICAL_SAM"/>
    <property type="match status" value="1"/>
</dbReference>
<keyword evidence="4 6" id="KW-0408">Iron</keyword>
<dbReference type="GO" id="GO:0046872">
    <property type="term" value="F:metal ion binding"/>
    <property type="evidence" value="ECO:0007669"/>
    <property type="project" value="UniProtKB-KW"/>
</dbReference>
<feature type="binding site" evidence="6">
    <location>
        <position position="83"/>
    </location>
    <ligand>
        <name>[4Fe-4S] cluster</name>
        <dbReference type="ChEBI" id="CHEBI:49883"/>
        <note>4Fe-4S-S-AdoMet</note>
    </ligand>
</feature>
<evidence type="ECO:0000313" key="9">
    <source>
        <dbReference type="Proteomes" id="UP000231267"/>
    </source>
</evidence>
<dbReference type="PANTHER" id="PTHR30352:SF5">
    <property type="entry name" value="PYRUVATE FORMATE-LYASE 1-ACTIVATING ENZYME"/>
    <property type="match status" value="1"/>
</dbReference>
<dbReference type="SUPFAM" id="SSF102114">
    <property type="entry name" value="Radical SAM enzymes"/>
    <property type="match status" value="1"/>
</dbReference>
<keyword evidence="2 6" id="KW-0949">S-adenosyl-L-methionine</keyword>
<feature type="binding site" evidence="6">
    <location>
        <position position="87"/>
    </location>
    <ligand>
        <name>[4Fe-4S] cluster</name>
        <dbReference type="ChEBI" id="CHEBI:49883"/>
        <note>4Fe-4S-S-AdoMet</note>
    </ligand>
</feature>
<sequence>MIKEAMLYEKLDNNIVHCYLCAHHCKIPDNKFGICGVRQNHHGKLNTLVWGEAIASNVDPIEKKPLYHFLPGSFSYSIATIGCNFKCGFCQNWQISQVSKKSAPDTSELCLLKPEDIVREAKKNKCLSISYTYTEPTIFFEYAYDTAKQAHSCGLKNVFVTNGFMTVQAIETISPYLDAVNIDLKFFKDSSYIDICKARLAPVLDSIKFMKKLGIWVEITTLVIPGINDSDEELSGIAEFIASVDKGMPWHISAFHPDYKFMDYPPTPVKTLLCAEKIAKSVGLKFVHLGNVSGF</sequence>
<dbReference type="NCBIfam" id="TIGR04337">
    <property type="entry name" value="AmmeMemoSam_rS"/>
    <property type="match status" value="1"/>
</dbReference>
<dbReference type="SFLD" id="SFLDS00029">
    <property type="entry name" value="Radical_SAM"/>
    <property type="match status" value="1"/>
</dbReference>
<dbReference type="Gene3D" id="3.20.20.70">
    <property type="entry name" value="Aldolase class I"/>
    <property type="match status" value="1"/>
</dbReference>
<feature type="binding site" evidence="6">
    <location>
        <position position="90"/>
    </location>
    <ligand>
        <name>[4Fe-4S] cluster</name>
        <dbReference type="ChEBI" id="CHEBI:49883"/>
        <note>4Fe-4S-S-AdoMet</note>
    </ligand>
</feature>
<dbReference type="CDD" id="cd01335">
    <property type="entry name" value="Radical_SAM"/>
    <property type="match status" value="1"/>
</dbReference>
<dbReference type="InterPro" id="IPR016431">
    <property type="entry name" value="Pyrv-formate_lyase-activ_prd"/>
</dbReference>
<organism evidence="8 9">
    <name type="scientific">Candidatus Taenaricola geysiri</name>
    <dbReference type="NCBI Taxonomy" id="1974752"/>
    <lineage>
        <taxon>Bacteria</taxon>
        <taxon>Pseudomonadati</taxon>
        <taxon>Candidatus Omnitrophota</taxon>
        <taxon>Candidatus Taenaricola</taxon>
    </lineage>
</organism>
<comment type="cofactor">
    <cofactor evidence="6">
        <name>[4Fe-4S] cluster</name>
        <dbReference type="ChEBI" id="CHEBI:49883"/>
    </cofactor>
    <text evidence="6">Binds 1 [4Fe-4S] cluster. The cluster is coordinated with 3 cysteines and an exchangeable S-adenosyl-L-methionine.</text>
</comment>
<comment type="caution">
    <text evidence="8">The sequence shown here is derived from an EMBL/GenBank/DDBJ whole genome shotgun (WGS) entry which is preliminary data.</text>
</comment>
<dbReference type="PIRSF" id="PIRSF004869">
    <property type="entry name" value="PflX_prd"/>
    <property type="match status" value="1"/>
</dbReference>
<dbReference type="InterPro" id="IPR013785">
    <property type="entry name" value="Aldolase_TIM"/>
</dbReference>
<dbReference type="AlphaFoldDB" id="A0A2J0LIC4"/>
<evidence type="ECO:0000256" key="3">
    <source>
        <dbReference type="ARBA" id="ARBA00022723"/>
    </source>
</evidence>
<evidence type="ECO:0000256" key="4">
    <source>
        <dbReference type="ARBA" id="ARBA00023004"/>
    </source>
</evidence>
<reference evidence="8 9" key="1">
    <citation type="submission" date="2017-09" db="EMBL/GenBank/DDBJ databases">
        <title>Depth-based differentiation of microbial function through sediment-hosted aquifers and enrichment of novel symbionts in the deep terrestrial subsurface.</title>
        <authorList>
            <person name="Probst A.J."/>
            <person name="Ladd B."/>
            <person name="Jarett J.K."/>
            <person name="Geller-Mcgrath D.E."/>
            <person name="Sieber C.M."/>
            <person name="Emerson J.B."/>
            <person name="Anantharaman K."/>
            <person name="Thomas B.C."/>
            <person name="Malmstrom R."/>
            <person name="Stieglmeier M."/>
            <person name="Klingl A."/>
            <person name="Woyke T."/>
            <person name="Ryan C.M."/>
            <person name="Banfield J.F."/>
        </authorList>
    </citation>
    <scope>NUCLEOTIDE SEQUENCE [LARGE SCALE GENOMIC DNA]</scope>
    <source>
        <strain evidence="8">CG12_big_fil_rev_8_21_14_0_65_43_15</strain>
    </source>
</reference>
<accession>A0A2J0LIC4</accession>
<name>A0A2J0LIC4_9BACT</name>
<evidence type="ECO:0000256" key="5">
    <source>
        <dbReference type="ARBA" id="ARBA00023014"/>
    </source>
</evidence>
<evidence type="ECO:0000256" key="1">
    <source>
        <dbReference type="ARBA" id="ARBA00022485"/>
    </source>
</evidence>
<dbReference type="Proteomes" id="UP000231267">
    <property type="component" value="Unassembled WGS sequence"/>
</dbReference>
<dbReference type="GO" id="GO:0051539">
    <property type="term" value="F:4 iron, 4 sulfur cluster binding"/>
    <property type="evidence" value="ECO:0007669"/>
    <property type="project" value="UniProtKB-KW"/>
</dbReference>
<dbReference type="InterPro" id="IPR007197">
    <property type="entry name" value="rSAM"/>
</dbReference>
<evidence type="ECO:0000256" key="6">
    <source>
        <dbReference type="PIRSR" id="PIRSR004869-50"/>
    </source>
</evidence>
<dbReference type="GO" id="GO:0003824">
    <property type="term" value="F:catalytic activity"/>
    <property type="evidence" value="ECO:0007669"/>
    <property type="project" value="InterPro"/>
</dbReference>
<keyword evidence="5 6" id="KW-0411">Iron-sulfur</keyword>
<proteinExistence type="predicted"/>
<evidence type="ECO:0000259" key="7">
    <source>
        <dbReference type="PROSITE" id="PS51918"/>
    </source>
</evidence>
<gene>
    <name evidence="8" type="primary">amrS</name>
    <name evidence="8" type="ORF">COW11_02425</name>
</gene>
<evidence type="ECO:0000256" key="2">
    <source>
        <dbReference type="ARBA" id="ARBA00022691"/>
    </source>
</evidence>
<dbReference type="InterPro" id="IPR034457">
    <property type="entry name" value="Organic_radical-activating"/>
</dbReference>
<dbReference type="PANTHER" id="PTHR30352">
    <property type="entry name" value="PYRUVATE FORMATE-LYASE-ACTIVATING ENZYME"/>
    <property type="match status" value="1"/>
</dbReference>
<keyword evidence="3 6" id="KW-0479">Metal-binding</keyword>